<keyword evidence="3" id="KW-1185">Reference proteome</keyword>
<gene>
    <name evidence="2" type="ORF">LITE_LOCUS27521</name>
</gene>
<dbReference type="EMBL" id="CAMGYJ010000007">
    <property type="protein sequence ID" value="CAI0443081.1"/>
    <property type="molecule type" value="Genomic_DNA"/>
</dbReference>
<feature type="compositionally biased region" description="Basic and acidic residues" evidence="1">
    <location>
        <begin position="39"/>
        <end position="51"/>
    </location>
</feature>
<proteinExistence type="predicted"/>
<feature type="region of interest" description="Disordered" evidence="1">
    <location>
        <begin position="39"/>
        <end position="84"/>
    </location>
</feature>
<sequence length="84" mass="9662">MYESEASKPSLVEETENLATNILPSCLFVVHNASRSCQHNESELPKPDQARHMNSIPKRNKEKPSHRAWDLLSHTQTSKRIMHI</sequence>
<evidence type="ECO:0000313" key="3">
    <source>
        <dbReference type="Proteomes" id="UP001154282"/>
    </source>
</evidence>
<accession>A0AAV0MAY5</accession>
<protein>
    <submittedName>
        <fullName evidence="2">Uncharacterized protein</fullName>
    </submittedName>
</protein>
<comment type="caution">
    <text evidence="2">The sequence shown here is derived from an EMBL/GenBank/DDBJ whole genome shotgun (WGS) entry which is preliminary data.</text>
</comment>
<evidence type="ECO:0000313" key="2">
    <source>
        <dbReference type="EMBL" id="CAI0443081.1"/>
    </source>
</evidence>
<organism evidence="2 3">
    <name type="scientific">Linum tenue</name>
    <dbReference type="NCBI Taxonomy" id="586396"/>
    <lineage>
        <taxon>Eukaryota</taxon>
        <taxon>Viridiplantae</taxon>
        <taxon>Streptophyta</taxon>
        <taxon>Embryophyta</taxon>
        <taxon>Tracheophyta</taxon>
        <taxon>Spermatophyta</taxon>
        <taxon>Magnoliopsida</taxon>
        <taxon>eudicotyledons</taxon>
        <taxon>Gunneridae</taxon>
        <taxon>Pentapetalae</taxon>
        <taxon>rosids</taxon>
        <taxon>fabids</taxon>
        <taxon>Malpighiales</taxon>
        <taxon>Linaceae</taxon>
        <taxon>Linum</taxon>
    </lineage>
</organism>
<name>A0AAV0MAY5_9ROSI</name>
<dbReference type="Proteomes" id="UP001154282">
    <property type="component" value="Unassembled WGS sequence"/>
</dbReference>
<feature type="compositionally biased region" description="Polar residues" evidence="1">
    <location>
        <begin position="73"/>
        <end position="84"/>
    </location>
</feature>
<evidence type="ECO:0000256" key="1">
    <source>
        <dbReference type="SAM" id="MobiDB-lite"/>
    </source>
</evidence>
<dbReference type="AlphaFoldDB" id="A0AAV0MAY5"/>
<feature type="non-terminal residue" evidence="2">
    <location>
        <position position="84"/>
    </location>
</feature>
<reference evidence="2" key="1">
    <citation type="submission" date="2022-08" db="EMBL/GenBank/DDBJ databases">
        <authorList>
            <person name="Gutierrez-Valencia J."/>
        </authorList>
    </citation>
    <scope>NUCLEOTIDE SEQUENCE</scope>
</reference>